<sequence>MVVAAEDDPLPHSVPNSIQLFKNAFLPIESNFRFEHCFNGFVKDPILHEFQQDHCCKNADYESSTRPVDKFDHFRALGSNLGILKFARVRGLPSSIVGVASAKDVEDQRNISRIETHAGSVLKSALAGGLSCALSATLMHPVDTYKTWVQASTVTSPEIISKISQIGVRGLYKGSIPAIVGQFASHGMRTGICEASKFVLVNIAPTLSEIQVHSVASFSSTFIGTVMRIPCEVLKQRLQAGLFDNVGEAITGTWLLEGSKGFFRGTGATLCREIPFYVAGAGLYSQSKKVARKLLERELDPLEAIVIGALSGGITAVMTTPLDVIKTRMMIAPQGQKVTFSILALSILQNEGPLGLFKGAVPRFFWVAPLGAMNFAGYELIRKAMG</sequence>
<dbReference type="AlphaFoldDB" id="A0A022RHB2"/>
<feature type="repeat" description="Solcar" evidence="8">
    <location>
        <begin position="119"/>
        <end position="199"/>
    </location>
</feature>
<evidence type="ECO:0000256" key="4">
    <source>
        <dbReference type="ARBA" id="ARBA00022692"/>
    </source>
</evidence>
<evidence type="ECO:0000256" key="8">
    <source>
        <dbReference type="PROSITE-ProRule" id="PRU00282"/>
    </source>
</evidence>
<evidence type="ECO:0008006" key="12">
    <source>
        <dbReference type="Google" id="ProtNLM"/>
    </source>
</evidence>
<dbReference type="KEGG" id="egt:105955658"/>
<protein>
    <recommendedName>
        <fullName evidence="12">Mitochondrial substrate carrier family protein</fullName>
    </recommendedName>
</protein>
<dbReference type="PANTHER" id="PTHR45667">
    <property type="entry name" value="S-ADENOSYLMETHIONINE MITOCHONDRIAL CARRIER PROTEIN"/>
    <property type="match status" value="1"/>
</dbReference>
<accession>A0A022RHB2</accession>
<evidence type="ECO:0000256" key="3">
    <source>
        <dbReference type="ARBA" id="ARBA00022448"/>
    </source>
</evidence>
<dbReference type="OMA" id="DTGRECT"/>
<dbReference type="PROSITE" id="PS50920">
    <property type="entry name" value="SOLCAR"/>
    <property type="match status" value="3"/>
</dbReference>
<evidence type="ECO:0000313" key="11">
    <source>
        <dbReference type="Proteomes" id="UP000030748"/>
    </source>
</evidence>
<dbReference type="Proteomes" id="UP000030748">
    <property type="component" value="Unassembled WGS sequence"/>
</dbReference>
<name>A0A022RHB2_ERYGU</name>
<dbReference type="eggNOG" id="KOG0768">
    <property type="taxonomic scope" value="Eukaryota"/>
</dbReference>
<dbReference type="GO" id="GO:0005743">
    <property type="term" value="C:mitochondrial inner membrane"/>
    <property type="evidence" value="ECO:0000318"/>
    <property type="project" value="GO_Central"/>
</dbReference>
<evidence type="ECO:0000313" key="10">
    <source>
        <dbReference type="EMBL" id="EYU39787.1"/>
    </source>
</evidence>
<proteinExistence type="inferred from homology"/>
<keyword evidence="4 8" id="KW-0812">Transmembrane</keyword>
<keyword evidence="5" id="KW-0677">Repeat</keyword>
<dbReference type="GO" id="GO:0000095">
    <property type="term" value="F:S-adenosyl-L-methionine transmembrane transporter activity"/>
    <property type="evidence" value="ECO:0000318"/>
    <property type="project" value="GO_Central"/>
</dbReference>
<keyword evidence="7 8" id="KW-0472">Membrane</keyword>
<dbReference type="Gene3D" id="1.50.40.10">
    <property type="entry name" value="Mitochondrial carrier domain"/>
    <property type="match status" value="1"/>
</dbReference>
<dbReference type="InterPro" id="IPR002067">
    <property type="entry name" value="MCP"/>
</dbReference>
<evidence type="ECO:0000256" key="2">
    <source>
        <dbReference type="ARBA" id="ARBA00006375"/>
    </source>
</evidence>
<feature type="repeat" description="Solcar" evidence="8">
    <location>
        <begin position="208"/>
        <end position="290"/>
    </location>
</feature>
<organism evidence="10 11">
    <name type="scientific">Erythranthe guttata</name>
    <name type="common">Yellow monkey flower</name>
    <name type="synonym">Mimulus guttatus</name>
    <dbReference type="NCBI Taxonomy" id="4155"/>
    <lineage>
        <taxon>Eukaryota</taxon>
        <taxon>Viridiplantae</taxon>
        <taxon>Streptophyta</taxon>
        <taxon>Embryophyta</taxon>
        <taxon>Tracheophyta</taxon>
        <taxon>Spermatophyta</taxon>
        <taxon>Magnoliopsida</taxon>
        <taxon>eudicotyledons</taxon>
        <taxon>Gunneridae</taxon>
        <taxon>Pentapetalae</taxon>
        <taxon>asterids</taxon>
        <taxon>lamiids</taxon>
        <taxon>Lamiales</taxon>
        <taxon>Phrymaceae</taxon>
        <taxon>Erythranthe</taxon>
    </lineage>
</organism>
<dbReference type="SUPFAM" id="SSF103506">
    <property type="entry name" value="Mitochondrial carrier"/>
    <property type="match status" value="1"/>
</dbReference>
<keyword evidence="11" id="KW-1185">Reference proteome</keyword>
<dbReference type="FunFam" id="1.50.40.10:FF:000041">
    <property type="entry name" value="Mitochondrial substrate carrier family protein"/>
    <property type="match status" value="1"/>
</dbReference>
<gene>
    <name evidence="10" type="ORF">MIMGU_mgv1a008068mg</name>
</gene>
<evidence type="ECO:0000256" key="5">
    <source>
        <dbReference type="ARBA" id="ARBA00022737"/>
    </source>
</evidence>
<dbReference type="InterPro" id="IPR018108">
    <property type="entry name" value="MCP_transmembrane"/>
</dbReference>
<dbReference type="OrthoDB" id="276989at2759"/>
<dbReference type="PhylomeDB" id="A0A022RHB2"/>
<evidence type="ECO:0000256" key="6">
    <source>
        <dbReference type="ARBA" id="ARBA00022989"/>
    </source>
</evidence>
<dbReference type="PRINTS" id="PR00926">
    <property type="entry name" value="MITOCARRIER"/>
</dbReference>
<evidence type="ECO:0000256" key="1">
    <source>
        <dbReference type="ARBA" id="ARBA00004141"/>
    </source>
</evidence>
<dbReference type="InterPro" id="IPR023395">
    <property type="entry name" value="MCP_dom_sf"/>
</dbReference>
<evidence type="ECO:0000256" key="9">
    <source>
        <dbReference type="RuleBase" id="RU000488"/>
    </source>
</evidence>
<keyword evidence="6" id="KW-1133">Transmembrane helix</keyword>
<feature type="repeat" description="Solcar" evidence="8">
    <location>
        <begin position="299"/>
        <end position="384"/>
    </location>
</feature>
<dbReference type="EMBL" id="KI630443">
    <property type="protein sequence ID" value="EYU39787.1"/>
    <property type="molecule type" value="Genomic_DNA"/>
</dbReference>
<keyword evidence="3 9" id="KW-0813">Transport</keyword>
<dbReference type="Pfam" id="PF00153">
    <property type="entry name" value="Mito_carr"/>
    <property type="match status" value="3"/>
</dbReference>
<evidence type="ECO:0000256" key="7">
    <source>
        <dbReference type="ARBA" id="ARBA00023136"/>
    </source>
</evidence>
<dbReference type="STRING" id="4155.A0A022RHB2"/>
<reference evidence="10 11" key="1">
    <citation type="journal article" date="2013" name="Proc. Natl. Acad. Sci. U.S.A.">
        <title>Fine-scale variation in meiotic recombination in Mimulus inferred from population shotgun sequencing.</title>
        <authorList>
            <person name="Hellsten U."/>
            <person name="Wright K.M."/>
            <person name="Jenkins J."/>
            <person name="Shu S."/>
            <person name="Yuan Y."/>
            <person name="Wessler S.R."/>
            <person name="Schmutz J."/>
            <person name="Willis J.H."/>
            <person name="Rokhsar D.S."/>
        </authorList>
    </citation>
    <scope>NUCLEOTIDE SEQUENCE [LARGE SCALE GENOMIC DNA]</scope>
    <source>
        <strain evidence="11">cv. DUN x IM62</strain>
    </source>
</reference>
<comment type="subcellular location">
    <subcellularLocation>
        <location evidence="1">Membrane</location>
        <topology evidence="1">Multi-pass membrane protein</topology>
    </subcellularLocation>
</comment>
<comment type="similarity">
    <text evidence="2 9">Belongs to the mitochondrial carrier (TC 2.A.29) family.</text>
</comment>